<dbReference type="PANTHER" id="PTHR12203:SF118">
    <property type="entry name" value="BETA-1,2-XYLOSYLTRANSFERASE 1"/>
    <property type="match status" value="1"/>
</dbReference>
<dbReference type="Pfam" id="PF05686">
    <property type="entry name" value="Glyco_transf_90"/>
    <property type="match status" value="1"/>
</dbReference>
<protein>
    <submittedName>
        <fullName evidence="2">Glycosyltransferase family 90 protein</fullName>
    </submittedName>
</protein>
<dbReference type="AlphaFoldDB" id="A0A9P6B782"/>
<dbReference type="EMBL" id="MU128921">
    <property type="protein sequence ID" value="KAF9518921.1"/>
    <property type="molecule type" value="Genomic_DNA"/>
</dbReference>
<dbReference type="OrthoDB" id="5152223at2759"/>
<feature type="domain" description="Glycosyl transferase CAP10" evidence="1">
    <location>
        <begin position="1"/>
        <end position="261"/>
    </location>
</feature>
<keyword evidence="3" id="KW-1185">Reference proteome</keyword>
<sequence length="281" mass="32508">MSTTFLHTDIITPTLEHFRLHVDSIDKIPWEEKTEDRLLWRGRSTGTVAQTGVDWRNSQRHRLVALFKMAIMKLPTSVSFLSTDPDEDGSDEPPIEISATELNLDLMDISFGDAPVQCDSEVSQFMHERQSHPDGYKYRYVLDVDGNGWSARFKRLLLSQSIILKATVHPDWFTDRIQPWVHYVPVKVDFSDLYDIMTFFRGAKTSLTQRNHDTETSSEAKTGTQIAKAGTEWSNRFWRREDMDAYLLRLMLEYARVMSDDRDAMSFVYDKAIHGDPHLPA</sequence>
<dbReference type="InterPro" id="IPR006598">
    <property type="entry name" value="CAP10"/>
</dbReference>
<organism evidence="2 3">
    <name type="scientific">Hydnum rufescens UP504</name>
    <dbReference type="NCBI Taxonomy" id="1448309"/>
    <lineage>
        <taxon>Eukaryota</taxon>
        <taxon>Fungi</taxon>
        <taxon>Dikarya</taxon>
        <taxon>Basidiomycota</taxon>
        <taxon>Agaricomycotina</taxon>
        <taxon>Agaricomycetes</taxon>
        <taxon>Cantharellales</taxon>
        <taxon>Hydnaceae</taxon>
        <taxon>Hydnum</taxon>
    </lineage>
</organism>
<dbReference type="SMART" id="SM00672">
    <property type="entry name" value="CAP10"/>
    <property type="match status" value="1"/>
</dbReference>
<evidence type="ECO:0000313" key="2">
    <source>
        <dbReference type="EMBL" id="KAF9518921.1"/>
    </source>
</evidence>
<dbReference type="InterPro" id="IPR051091">
    <property type="entry name" value="O-Glucosyltr/Glycosyltrsf_90"/>
</dbReference>
<gene>
    <name evidence="2" type="ORF">BS47DRAFT_1337823</name>
</gene>
<reference evidence="2" key="1">
    <citation type="journal article" date="2020" name="Nat. Commun.">
        <title>Large-scale genome sequencing of mycorrhizal fungi provides insights into the early evolution of symbiotic traits.</title>
        <authorList>
            <person name="Miyauchi S."/>
            <person name="Kiss E."/>
            <person name="Kuo A."/>
            <person name="Drula E."/>
            <person name="Kohler A."/>
            <person name="Sanchez-Garcia M."/>
            <person name="Morin E."/>
            <person name="Andreopoulos B."/>
            <person name="Barry K.W."/>
            <person name="Bonito G."/>
            <person name="Buee M."/>
            <person name="Carver A."/>
            <person name="Chen C."/>
            <person name="Cichocki N."/>
            <person name="Clum A."/>
            <person name="Culley D."/>
            <person name="Crous P.W."/>
            <person name="Fauchery L."/>
            <person name="Girlanda M."/>
            <person name="Hayes R.D."/>
            <person name="Keri Z."/>
            <person name="LaButti K."/>
            <person name="Lipzen A."/>
            <person name="Lombard V."/>
            <person name="Magnuson J."/>
            <person name="Maillard F."/>
            <person name="Murat C."/>
            <person name="Nolan M."/>
            <person name="Ohm R.A."/>
            <person name="Pangilinan J."/>
            <person name="Pereira M.F."/>
            <person name="Perotto S."/>
            <person name="Peter M."/>
            <person name="Pfister S."/>
            <person name="Riley R."/>
            <person name="Sitrit Y."/>
            <person name="Stielow J.B."/>
            <person name="Szollosi G."/>
            <person name="Zifcakova L."/>
            <person name="Stursova M."/>
            <person name="Spatafora J.W."/>
            <person name="Tedersoo L."/>
            <person name="Vaario L.M."/>
            <person name="Yamada A."/>
            <person name="Yan M."/>
            <person name="Wang P."/>
            <person name="Xu J."/>
            <person name="Bruns T."/>
            <person name="Baldrian P."/>
            <person name="Vilgalys R."/>
            <person name="Dunand C."/>
            <person name="Henrissat B."/>
            <person name="Grigoriev I.V."/>
            <person name="Hibbett D."/>
            <person name="Nagy L.G."/>
            <person name="Martin F.M."/>
        </authorList>
    </citation>
    <scope>NUCLEOTIDE SEQUENCE</scope>
    <source>
        <strain evidence="2">UP504</strain>
    </source>
</reference>
<evidence type="ECO:0000259" key="1">
    <source>
        <dbReference type="SMART" id="SM00672"/>
    </source>
</evidence>
<proteinExistence type="predicted"/>
<accession>A0A9P6B782</accession>
<comment type="caution">
    <text evidence="2">The sequence shown here is derived from an EMBL/GenBank/DDBJ whole genome shotgun (WGS) entry which is preliminary data.</text>
</comment>
<name>A0A9P6B782_9AGAM</name>
<dbReference type="PANTHER" id="PTHR12203">
    <property type="entry name" value="KDEL LYS-ASP-GLU-LEU CONTAINING - RELATED"/>
    <property type="match status" value="1"/>
</dbReference>
<evidence type="ECO:0000313" key="3">
    <source>
        <dbReference type="Proteomes" id="UP000886523"/>
    </source>
</evidence>
<dbReference type="Proteomes" id="UP000886523">
    <property type="component" value="Unassembled WGS sequence"/>
</dbReference>